<keyword evidence="2" id="KW-0131">Cell cycle</keyword>
<evidence type="ECO:0000256" key="3">
    <source>
        <dbReference type="SAM" id="MobiDB-lite"/>
    </source>
</evidence>
<dbReference type="STRING" id="1173061.A0A0J9XAU8"/>
<feature type="compositionally biased region" description="Acidic residues" evidence="3">
    <location>
        <begin position="773"/>
        <end position="784"/>
    </location>
</feature>
<feature type="region of interest" description="Disordered" evidence="3">
    <location>
        <begin position="478"/>
        <end position="570"/>
    </location>
</feature>
<comment type="caution">
    <text evidence="4">The sequence shown here is derived from an EMBL/GenBank/DDBJ whole genome shotgun (WGS) entry which is preliminary data.</text>
</comment>
<evidence type="ECO:0000256" key="2">
    <source>
        <dbReference type="ARBA" id="ARBA00023306"/>
    </source>
</evidence>
<dbReference type="Pfam" id="PF04499">
    <property type="entry name" value="SAPS"/>
    <property type="match status" value="1"/>
</dbReference>
<feature type="compositionally biased region" description="Acidic residues" evidence="3">
    <location>
        <begin position="816"/>
        <end position="826"/>
    </location>
</feature>
<keyword evidence="5" id="KW-1185">Reference proteome</keyword>
<name>A0A0J9XAU8_GEOCN</name>
<feature type="region of interest" description="Disordered" evidence="3">
    <location>
        <begin position="101"/>
        <end position="161"/>
    </location>
</feature>
<feature type="compositionally biased region" description="Polar residues" evidence="3">
    <location>
        <begin position="520"/>
        <end position="529"/>
    </location>
</feature>
<sequence>MAFWRIGNGFSTTSAIDKLLDKEDHTLIDILEEPDILTELSTPNTRLVEYLREPEIMHQLVGLVTDLSLAPHNDLTSEETTDVSKPESDTPPKEAISIVSSLKSTDTNLDNNENNDDYDDTTKPEPTSQDNDSNENDNVTTLDESSSLSHPNLEDEYGDNDGSYFDEDSRHLFADIACEILSADIWSITEALMESTTFIEEIWSILDYPAPLSLAHSSHFTKINEHLLDKKTEELTAFIKSQENFVARFMRHIDNPPVMDFLLKVISSDKPDNPTGTIEFLQKQKLIPSLISFLGPDYTSSVHSAAGDFLKAFVTISANSNSDNTTIGPNELSRELVSEPCVNELVRLMLFGGSGLSTGVGVVIEIIRKNNSDYDFVPVLYITIESHPPTPRDPIYLGTLVKIFSDNIPKFNEMLTRKHNEILKTPFGQIEPLGFERFKICELVAELLHCSNMVLLNDEKGESIVKARDEERIRVQKEIDENAEAVSENADAGVSEADPENIDAPESAAVVEDPVPVTDSLATPTSEDITNAMEASESCDTLDTPDANKSDETSEADADVSGGSVEPLATDMGSLSLEKPAEGEATENEGVPTEESFRVNPVIGDKFKIALADNQVVIHILNMFFQFPWNNFLHNVVFDIVQQIFNGPMTQGYNRYLAIDLFKTGQLTHLICKGQTDCAEYQKTHKCRLGYMGHLTLISEEVVKFTSTYPPETVSPIVEEAVQDSEWVFYVTDTLTKSREQYGSVLGGMISSDGNGSIPDIEAGEIERNDQIEHEDEDMQDIEGSEDRKEGEPDVSGQFFRYVSQQMTVGSQFGSSDEDDEDEDYDLNVNNDQQESSDTTVQLLGASDGHDDEDEDDDSGLDLVRSKSIHNN</sequence>
<dbReference type="GO" id="GO:0005829">
    <property type="term" value="C:cytosol"/>
    <property type="evidence" value="ECO:0007669"/>
    <property type="project" value="TreeGrafter"/>
</dbReference>
<accession>A0A0J9XAU8</accession>
<feature type="compositionally biased region" description="Polar residues" evidence="3">
    <location>
        <begin position="833"/>
        <end position="842"/>
    </location>
</feature>
<organism evidence="4 5">
    <name type="scientific">Geotrichum candidum</name>
    <name type="common">Oospora lactis</name>
    <name type="synonym">Dipodascus geotrichum</name>
    <dbReference type="NCBI Taxonomy" id="1173061"/>
    <lineage>
        <taxon>Eukaryota</taxon>
        <taxon>Fungi</taxon>
        <taxon>Dikarya</taxon>
        <taxon>Ascomycota</taxon>
        <taxon>Saccharomycotina</taxon>
        <taxon>Dipodascomycetes</taxon>
        <taxon>Dipodascales</taxon>
        <taxon>Dipodascaceae</taxon>
        <taxon>Geotrichum</taxon>
    </lineage>
</organism>
<dbReference type="Proteomes" id="UP000242525">
    <property type="component" value="Unassembled WGS sequence"/>
</dbReference>
<dbReference type="PANTHER" id="PTHR12634">
    <property type="entry name" value="SIT4 YEAST -ASSOCIATING PROTEIN-RELATED"/>
    <property type="match status" value="1"/>
</dbReference>
<dbReference type="AlphaFoldDB" id="A0A0J9XAU8"/>
<reference evidence="4" key="1">
    <citation type="submission" date="2014-03" db="EMBL/GenBank/DDBJ databases">
        <authorList>
            <person name="Casaregola S."/>
        </authorList>
    </citation>
    <scope>NUCLEOTIDE SEQUENCE [LARGE SCALE GENOMIC DNA]</scope>
    <source>
        <strain evidence="4">CLIB 918</strain>
    </source>
</reference>
<gene>
    <name evidence="4" type="ORF">BN980_GECA08s01814g</name>
</gene>
<comment type="similarity">
    <text evidence="1">Belongs to the SAPS family.</text>
</comment>
<feature type="region of interest" description="Disordered" evidence="3">
    <location>
        <begin position="768"/>
        <end position="794"/>
    </location>
</feature>
<dbReference type="EMBL" id="CCBN010000008">
    <property type="protein sequence ID" value="CDO54603.1"/>
    <property type="molecule type" value="Genomic_DNA"/>
</dbReference>
<protein>
    <submittedName>
        <fullName evidence="4">Similar to Saccharomyces cerevisiae YJL098W SAP185 Protein that forms a complex with the Sit4p protein phosphatase and is required for its function</fullName>
    </submittedName>
</protein>
<feature type="compositionally biased region" description="Basic and acidic residues" evidence="3">
    <location>
        <begin position="82"/>
        <end position="92"/>
    </location>
</feature>
<evidence type="ECO:0000313" key="4">
    <source>
        <dbReference type="EMBL" id="CDO54603.1"/>
    </source>
</evidence>
<evidence type="ECO:0000313" key="5">
    <source>
        <dbReference type="Proteomes" id="UP000242525"/>
    </source>
</evidence>
<feature type="compositionally biased region" description="Acidic residues" evidence="3">
    <location>
        <begin position="850"/>
        <end position="860"/>
    </location>
</feature>
<dbReference type="GO" id="GO:0005634">
    <property type="term" value="C:nucleus"/>
    <property type="evidence" value="ECO:0007669"/>
    <property type="project" value="TreeGrafter"/>
</dbReference>
<feature type="region of interest" description="Disordered" evidence="3">
    <location>
        <begin position="74"/>
        <end position="93"/>
    </location>
</feature>
<dbReference type="InterPro" id="IPR007587">
    <property type="entry name" value="SAPS"/>
</dbReference>
<dbReference type="GO" id="GO:0019888">
    <property type="term" value="F:protein phosphatase regulator activity"/>
    <property type="evidence" value="ECO:0007669"/>
    <property type="project" value="TreeGrafter"/>
</dbReference>
<proteinExistence type="inferred from homology"/>
<dbReference type="OrthoDB" id="295029at2759"/>
<dbReference type="GO" id="GO:0019903">
    <property type="term" value="F:protein phosphatase binding"/>
    <property type="evidence" value="ECO:0007669"/>
    <property type="project" value="InterPro"/>
</dbReference>
<feature type="compositionally biased region" description="Polar residues" evidence="3">
    <location>
        <begin position="124"/>
        <end position="150"/>
    </location>
</feature>
<feature type="region of interest" description="Disordered" evidence="3">
    <location>
        <begin position="809"/>
        <end position="872"/>
    </location>
</feature>
<evidence type="ECO:0000256" key="1">
    <source>
        <dbReference type="ARBA" id="ARBA00006180"/>
    </source>
</evidence>
<dbReference type="PANTHER" id="PTHR12634:SF8">
    <property type="entry name" value="FIERY MOUNTAIN, ISOFORM D"/>
    <property type="match status" value="1"/>
</dbReference>